<name>A0A8T0G8S0_CERPU</name>
<accession>A0A8T0G8S0</accession>
<keyword evidence="1" id="KW-0732">Signal</keyword>
<protein>
    <submittedName>
        <fullName evidence="2">Uncharacterized protein</fullName>
    </submittedName>
</protein>
<organism evidence="2 3">
    <name type="scientific">Ceratodon purpureus</name>
    <name type="common">Fire moss</name>
    <name type="synonym">Dicranum purpureum</name>
    <dbReference type="NCBI Taxonomy" id="3225"/>
    <lineage>
        <taxon>Eukaryota</taxon>
        <taxon>Viridiplantae</taxon>
        <taxon>Streptophyta</taxon>
        <taxon>Embryophyta</taxon>
        <taxon>Bryophyta</taxon>
        <taxon>Bryophytina</taxon>
        <taxon>Bryopsida</taxon>
        <taxon>Dicranidae</taxon>
        <taxon>Pseudoditrichales</taxon>
        <taxon>Ditrichaceae</taxon>
        <taxon>Ceratodon</taxon>
    </lineage>
</organism>
<sequence length="329" mass="33577">MATSAGYRDAFAALLLVALVVLAAGTQSASATRSYGRHEPRSMRAKVRNHMKKETCVMNGVAVPPGATREVEVTRVKLTITIKVVVKGKSRPVYTMPVSRDSWAAGRDFLLEINDCSACRNCAGCSAGLLCLRVTIKGRERARVCPIRIGATPPPPPPPIVLPPVLPPVAAPPVTLPPVTLPPVALPPVAVPPVAVPPVAVPPVALPPVVVPPLGPILAPIVDPLVPIVAPITAPLGPILAPIVDPLVPIVAPITAPIAPILAPVVDPLAPIVAPITAPLGPILAPILAPAVTPIVAPIVAPLAPILSPILTPITSPILPPLTGIPGLP</sequence>
<dbReference type="Proteomes" id="UP000822688">
    <property type="component" value="Chromosome 12"/>
</dbReference>
<proteinExistence type="predicted"/>
<keyword evidence="3" id="KW-1185">Reference proteome</keyword>
<feature type="signal peptide" evidence="1">
    <location>
        <begin position="1"/>
        <end position="31"/>
    </location>
</feature>
<dbReference type="AlphaFoldDB" id="A0A8T0G8S0"/>
<reference evidence="2" key="1">
    <citation type="submission" date="2020-06" db="EMBL/GenBank/DDBJ databases">
        <title>WGS assembly of Ceratodon purpureus strain R40.</title>
        <authorList>
            <person name="Carey S.B."/>
            <person name="Jenkins J."/>
            <person name="Shu S."/>
            <person name="Lovell J.T."/>
            <person name="Sreedasyam A."/>
            <person name="Maumus F."/>
            <person name="Tiley G.P."/>
            <person name="Fernandez-Pozo N."/>
            <person name="Barry K."/>
            <person name="Chen C."/>
            <person name="Wang M."/>
            <person name="Lipzen A."/>
            <person name="Daum C."/>
            <person name="Saski C.A."/>
            <person name="Payton A.C."/>
            <person name="Mcbreen J.C."/>
            <person name="Conrad R.E."/>
            <person name="Kollar L.M."/>
            <person name="Olsson S."/>
            <person name="Huttunen S."/>
            <person name="Landis J.B."/>
            <person name="Wickett N.J."/>
            <person name="Johnson M.G."/>
            <person name="Rensing S.A."/>
            <person name="Grimwood J."/>
            <person name="Schmutz J."/>
            <person name="Mcdaniel S.F."/>
        </authorList>
    </citation>
    <scope>NUCLEOTIDE SEQUENCE</scope>
    <source>
        <strain evidence="2">R40</strain>
    </source>
</reference>
<evidence type="ECO:0000313" key="2">
    <source>
        <dbReference type="EMBL" id="KAG0555613.1"/>
    </source>
</evidence>
<comment type="caution">
    <text evidence="2">The sequence shown here is derived from an EMBL/GenBank/DDBJ whole genome shotgun (WGS) entry which is preliminary data.</text>
</comment>
<gene>
    <name evidence="2" type="ORF">KC19_12G182100</name>
</gene>
<evidence type="ECO:0000256" key="1">
    <source>
        <dbReference type="SAM" id="SignalP"/>
    </source>
</evidence>
<dbReference type="EMBL" id="CM026433">
    <property type="protein sequence ID" value="KAG0555613.1"/>
    <property type="molecule type" value="Genomic_DNA"/>
</dbReference>
<feature type="chain" id="PRO_5035778604" evidence="1">
    <location>
        <begin position="32"/>
        <end position="329"/>
    </location>
</feature>
<evidence type="ECO:0000313" key="3">
    <source>
        <dbReference type="Proteomes" id="UP000822688"/>
    </source>
</evidence>